<organism evidence="5 6">
    <name type="scientific">Catellatospora bangladeshensis</name>
    <dbReference type="NCBI Taxonomy" id="310355"/>
    <lineage>
        <taxon>Bacteria</taxon>
        <taxon>Bacillati</taxon>
        <taxon>Actinomycetota</taxon>
        <taxon>Actinomycetes</taxon>
        <taxon>Micromonosporales</taxon>
        <taxon>Micromonosporaceae</taxon>
        <taxon>Catellatospora</taxon>
    </lineage>
</organism>
<feature type="active site" description="Proton acceptor" evidence="1">
    <location>
        <position position="470"/>
    </location>
</feature>
<evidence type="ECO:0000313" key="5">
    <source>
        <dbReference type="EMBL" id="GIF85915.1"/>
    </source>
</evidence>
<dbReference type="InterPro" id="IPR044925">
    <property type="entry name" value="His-Me_finger_sf"/>
</dbReference>
<name>A0A8J3NMC6_9ACTN</name>
<dbReference type="InterPro" id="IPR009003">
    <property type="entry name" value="Peptidase_S1_PA"/>
</dbReference>
<gene>
    <name evidence="5" type="ORF">Cba03nite_72640</name>
</gene>
<dbReference type="SUPFAM" id="SSF50494">
    <property type="entry name" value="Trypsin-like serine proteases"/>
    <property type="match status" value="1"/>
</dbReference>
<dbReference type="Gene3D" id="3.40.570.10">
    <property type="entry name" value="Extracellular Endonuclease, subunit A"/>
    <property type="match status" value="1"/>
</dbReference>
<keyword evidence="5" id="KW-0645">Protease</keyword>
<evidence type="ECO:0000256" key="1">
    <source>
        <dbReference type="PIRSR" id="PIRSR640255-1"/>
    </source>
</evidence>
<evidence type="ECO:0000313" key="6">
    <source>
        <dbReference type="Proteomes" id="UP000601223"/>
    </source>
</evidence>
<dbReference type="InterPro" id="IPR020821">
    <property type="entry name" value="ENPP1-3/EXOG-like_nuc-like"/>
</dbReference>
<dbReference type="SUPFAM" id="SSF54060">
    <property type="entry name" value="His-Me finger endonucleases"/>
    <property type="match status" value="1"/>
</dbReference>
<dbReference type="InterPro" id="IPR044929">
    <property type="entry name" value="DNA/RNA_non-sp_Endonuclease_sf"/>
</dbReference>
<evidence type="ECO:0000259" key="3">
    <source>
        <dbReference type="SMART" id="SM00477"/>
    </source>
</evidence>
<dbReference type="PANTHER" id="PTHR13966:SF5">
    <property type="entry name" value="ENDONUCLEASE G, MITOCHONDRIAL"/>
    <property type="match status" value="1"/>
</dbReference>
<sequence length="640" mass="70907">MRRFQSESIMKDERLVSEIAELLPEMESQLSGLPNGHARHDVSLLAETRDPITAERAVREALSRESRVEAIVQRLGRPTLLVRNDTFELPQAKIWRSRLYPAKSRLDAAIRSVGRLEVTGLSVPYAGTAWMIAPGIAVTNRHVVAELVRPRGGEFVFRASPIGQPLTARLDFKEEYAGVRPFEVRVKRVLYVADQGADAPDLAFIELEAPKGRLLPPPVPLYEGEPQPGQVVAVIGYPAEDPRNSLLDQTRLFGGIYDVKRLAPGEVMGKVDRKVFTHDCTTLGGSSGSVVIDVETGGALGLHFAGEYLDANYAVTVAELRRHLQKLDGTAKRAVRPQSVSLAQTLKPEPEARVSAASLQDRPGFDETFLGTAANLKTPLPELSAALAEVAAVVDADAPGSARHLLKYQHFSIAMHTERKFAIFTASNIDGSLSRMLKRGQDRWSFDPRLDASLQVGNALYAGNDLDRGHLVRRLDPAWGSLEDAKRAEKDTFFFTNATPQHIEFNQHLWLELEDYLLGHADTLDFRACVYTGPVFSEEDPEYRGVQLPRAFWKVAVMVHAETGKLTATAYTVSQADLITDIEFVFGQFKTYQVPIARIEELTGLRFGKLKNADPLAREETVPGAMPLHELRRLEDIRLA</sequence>
<dbReference type="SMART" id="SM00477">
    <property type="entry name" value="NUC"/>
    <property type="match status" value="1"/>
</dbReference>
<dbReference type="GO" id="GO:0046872">
    <property type="term" value="F:metal ion binding"/>
    <property type="evidence" value="ECO:0007669"/>
    <property type="project" value="UniProtKB-KW"/>
</dbReference>
<feature type="binding site" evidence="2">
    <location>
        <position position="506"/>
    </location>
    <ligand>
        <name>Mg(2+)</name>
        <dbReference type="ChEBI" id="CHEBI:18420"/>
        <note>catalytic</note>
    </ligand>
</feature>
<feature type="domain" description="ENPP1-3/EXOG-like endonuclease/phosphodiesterase" evidence="3">
    <location>
        <begin position="408"/>
        <end position="614"/>
    </location>
</feature>
<dbReference type="InterPro" id="IPR043504">
    <property type="entry name" value="Peptidase_S1_PA_chymotrypsin"/>
</dbReference>
<dbReference type="InterPro" id="IPR001604">
    <property type="entry name" value="Endo_G_ENPP1-like_dom"/>
</dbReference>
<dbReference type="Proteomes" id="UP000601223">
    <property type="component" value="Unassembled WGS sequence"/>
</dbReference>
<dbReference type="Gene3D" id="2.40.10.10">
    <property type="entry name" value="Trypsin-like serine proteases"/>
    <property type="match status" value="2"/>
</dbReference>
<dbReference type="Pfam" id="PF13365">
    <property type="entry name" value="Trypsin_2"/>
    <property type="match status" value="1"/>
</dbReference>
<dbReference type="GO" id="GO:0006508">
    <property type="term" value="P:proteolysis"/>
    <property type="evidence" value="ECO:0007669"/>
    <property type="project" value="UniProtKB-KW"/>
</dbReference>
<keyword evidence="5" id="KW-0378">Hydrolase</keyword>
<dbReference type="SMART" id="SM00892">
    <property type="entry name" value="Endonuclease_NS"/>
    <property type="match status" value="1"/>
</dbReference>
<evidence type="ECO:0000259" key="4">
    <source>
        <dbReference type="SMART" id="SM00892"/>
    </source>
</evidence>
<dbReference type="CDD" id="cd00091">
    <property type="entry name" value="NUC"/>
    <property type="match status" value="1"/>
</dbReference>
<reference evidence="5 6" key="1">
    <citation type="submission" date="2021-01" db="EMBL/GenBank/DDBJ databases">
        <title>Whole genome shotgun sequence of Catellatospora bangladeshensis NBRC 107357.</title>
        <authorList>
            <person name="Komaki H."/>
            <person name="Tamura T."/>
        </authorList>
    </citation>
    <scope>NUCLEOTIDE SEQUENCE [LARGE SCALE GENOMIC DNA]</scope>
    <source>
        <strain evidence="5 6">NBRC 107357</strain>
    </source>
</reference>
<feature type="domain" description="DNA/RNA non-specific endonuclease/pyrophosphatase/phosphodiesterase" evidence="4">
    <location>
        <begin position="407"/>
        <end position="614"/>
    </location>
</feature>
<dbReference type="EMBL" id="BONF01000055">
    <property type="protein sequence ID" value="GIF85915.1"/>
    <property type="molecule type" value="Genomic_DNA"/>
</dbReference>
<dbReference type="GO" id="GO:0004519">
    <property type="term" value="F:endonuclease activity"/>
    <property type="evidence" value="ECO:0007669"/>
    <property type="project" value="TreeGrafter"/>
</dbReference>
<dbReference type="AlphaFoldDB" id="A0A8J3NMC6"/>
<comment type="caution">
    <text evidence="5">The sequence shown here is derived from an EMBL/GenBank/DDBJ whole genome shotgun (WGS) entry which is preliminary data.</text>
</comment>
<evidence type="ECO:0000256" key="2">
    <source>
        <dbReference type="PIRSR" id="PIRSR640255-2"/>
    </source>
</evidence>
<keyword evidence="6" id="KW-1185">Reference proteome</keyword>
<dbReference type="PANTHER" id="PTHR13966">
    <property type="entry name" value="ENDONUCLEASE RELATED"/>
    <property type="match status" value="1"/>
</dbReference>
<accession>A0A8J3NMC6</accession>
<dbReference type="GO" id="GO:0008233">
    <property type="term" value="F:peptidase activity"/>
    <property type="evidence" value="ECO:0007669"/>
    <property type="project" value="UniProtKB-KW"/>
</dbReference>
<keyword evidence="2" id="KW-0479">Metal-binding</keyword>
<protein>
    <submittedName>
        <fullName evidence="5">Serine protease</fullName>
    </submittedName>
</protein>
<dbReference type="GO" id="GO:0003676">
    <property type="term" value="F:nucleic acid binding"/>
    <property type="evidence" value="ECO:0007669"/>
    <property type="project" value="InterPro"/>
</dbReference>
<dbReference type="Pfam" id="PF01223">
    <property type="entry name" value="Endonuclease_NS"/>
    <property type="match status" value="1"/>
</dbReference>
<proteinExistence type="predicted"/>
<dbReference type="InterPro" id="IPR040255">
    <property type="entry name" value="Non-specific_endonuclease"/>
</dbReference>